<gene>
    <name evidence="1" type="ORF">LCGC14_1855490</name>
</gene>
<comment type="caution">
    <text evidence="1">The sequence shown here is derived from an EMBL/GenBank/DDBJ whole genome shotgun (WGS) entry which is preliminary data.</text>
</comment>
<protein>
    <submittedName>
        <fullName evidence="1">Uncharacterized protein</fullName>
    </submittedName>
</protein>
<evidence type="ECO:0000313" key="1">
    <source>
        <dbReference type="EMBL" id="KKL95351.1"/>
    </source>
</evidence>
<proteinExistence type="predicted"/>
<organism evidence="1">
    <name type="scientific">marine sediment metagenome</name>
    <dbReference type="NCBI Taxonomy" id="412755"/>
    <lineage>
        <taxon>unclassified sequences</taxon>
        <taxon>metagenomes</taxon>
        <taxon>ecological metagenomes</taxon>
    </lineage>
</organism>
<dbReference type="AlphaFoldDB" id="A0A0F9GXG6"/>
<dbReference type="EMBL" id="LAZR01018698">
    <property type="protein sequence ID" value="KKL95351.1"/>
    <property type="molecule type" value="Genomic_DNA"/>
</dbReference>
<feature type="non-terminal residue" evidence="1">
    <location>
        <position position="37"/>
    </location>
</feature>
<reference evidence="1" key="1">
    <citation type="journal article" date="2015" name="Nature">
        <title>Complex archaea that bridge the gap between prokaryotes and eukaryotes.</title>
        <authorList>
            <person name="Spang A."/>
            <person name="Saw J.H."/>
            <person name="Jorgensen S.L."/>
            <person name="Zaremba-Niedzwiedzka K."/>
            <person name="Martijn J."/>
            <person name="Lind A.E."/>
            <person name="van Eijk R."/>
            <person name="Schleper C."/>
            <person name="Guy L."/>
            <person name="Ettema T.J."/>
        </authorList>
    </citation>
    <scope>NUCLEOTIDE SEQUENCE</scope>
</reference>
<name>A0A0F9GXG6_9ZZZZ</name>
<accession>A0A0F9GXG6</accession>
<sequence>MKNKYESDLFIDDKALDIEWLGQPKLMLKYTGIQAKA</sequence>